<sequence length="561" mass="61272">MGKGKKILIVGGVAGGASCAARARRMDEQAEIIVFERGPHVSFANCGLPYYVGDVIRREQSLLVATPGLFRTRFNIQVRLRSEVTAINRSRRTITVRDHENGKEYEESYDALVLSPGAAAVRPPVEGLDLPGVYSVRTIPDSQEIRQRIEDARAGRVVIIGGGYIGLEMAENLIRRNLRVTIVELQCQLMPLADPEMVVPIHQALTKRGADIRLGQEVTRVTRGAQGLLTVHLQSGETVDADAVILAVGVRPETRLAAEAGLELGPIGGIRVDERMQTSDPHIWAVGDAVEVYHVVTGTWAPMPLAGPANCQGRIAADVICGREARFRGVQGTAVVGVLDQVLAATGPSERVLKRLGLWESPLQCEKIYLHPGHHANYYPGAEVITIKLIFSRKDGRIISAQAVGKEGVEKRIDVISMAMQMGGTVFDLEEAEVCYAPQFGSAKDPVNLAGMIAANVLRGDVEVVHAPDLTAPPADVFILDVREPFEFKRGHVEGAVHIPLGDLRRRMHELPRDREIWVYCFVGQRSYVAARALRQHGFRAKNLSGGHRSLLMWQKAAALS</sequence>
<evidence type="ECO:0000256" key="3">
    <source>
        <dbReference type="ARBA" id="ARBA00022630"/>
    </source>
</evidence>
<protein>
    <submittedName>
        <fullName evidence="8">NADPH-dependent 2,4-dienoyl-CoA reductase, sulfur reductase</fullName>
    </submittedName>
</protein>
<dbReference type="Pfam" id="PF07992">
    <property type="entry name" value="Pyr_redox_2"/>
    <property type="match status" value="1"/>
</dbReference>
<evidence type="ECO:0000256" key="1">
    <source>
        <dbReference type="ARBA" id="ARBA00001974"/>
    </source>
</evidence>
<evidence type="ECO:0000256" key="2">
    <source>
        <dbReference type="ARBA" id="ARBA00009130"/>
    </source>
</evidence>
<dbReference type="SUPFAM" id="SSF51905">
    <property type="entry name" value="FAD/NAD(P)-binding domain"/>
    <property type="match status" value="1"/>
</dbReference>
<dbReference type="RefSeq" id="WP_084057815.1">
    <property type="nucleotide sequence ID" value="NZ_FWXF01000010.1"/>
</dbReference>
<dbReference type="OrthoDB" id="9769238at2"/>
<dbReference type="PROSITE" id="PS50206">
    <property type="entry name" value="RHODANESE_3"/>
    <property type="match status" value="1"/>
</dbReference>
<keyword evidence="3" id="KW-0285">Flavoprotein</keyword>
<dbReference type="Pfam" id="PF02852">
    <property type="entry name" value="Pyr_redox_dim"/>
    <property type="match status" value="1"/>
</dbReference>
<evidence type="ECO:0000313" key="9">
    <source>
        <dbReference type="Proteomes" id="UP000192783"/>
    </source>
</evidence>
<dbReference type="Pfam" id="PF00581">
    <property type="entry name" value="Rhodanese"/>
    <property type="match status" value="1"/>
</dbReference>
<proteinExistence type="inferred from homology"/>
<dbReference type="PANTHER" id="PTHR43429">
    <property type="entry name" value="PYRIDINE NUCLEOTIDE-DISULFIDE OXIDOREDUCTASE DOMAIN-CONTAINING"/>
    <property type="match status" value="1"/>
</dbReference>
<dbReference type="SUPFAM" id="SSF55424">
    <property type="entry name" value="FAD/NAD-linked reductases, dimerisation (C-terminal) domain"/>
    <property type="match status" value="1"/>
</dbReference>
<dbReference type="EMBL" id="FWXF01000010">
    <property type="protein sequence ID" value="SMC24472.1"/>
    <property type="molecule type" value="Genomic_DNA"/>
</dbReference>
<dbReference type="Gene3D" id="3.50.50.60">
    <property type="entry name" value="FAD/NAD(P)-binding domain"/>
    <property type="match status" value="2"/>
</dbReference>
<dbReference type="PROSITE" id="PS51257">
    <property type="entry name" value="PROKAR_LIPOPROTEIN"/>
    <property type="match status" value="1"/>
</dbReference>
<dbReference type="SMART" id="SM00450">
    <property type="entry name" value="RHOD"/>
    <property type="match status" value="1"/>
</dbReference>
<dbReference type="Gene3D" id="3.40.250.10">
    <property type="entry name" value="Rhodanese-like domain"/>
    <property type="match status" value="1"/>
</dbReference>
<keyword evidence="5" id="KW-0560">Oxidoreductase</keyword>
<evidence type="ECO:0000256" key="4">
    <source>
        <dbReference type="ARBA" id="ARBA00022827"/>
    </source>
</evidence>
<comment type="cofactor">
    <cofactor evidence="1">
        <name>FAD</name>
        <dbReference type="ChEBI" id="CHEBI:57692"/>
    </cofactor>
</comment>
<accession>A0A1W1XKV9</accession>
<organism evidence="8 9">
    <name type="scientific">Desulfacinum hydrothermale DSM 13146</name>
    <dbReference type="NCBI Taxonomy" id="1121390"/>
    <lineage>
        <taxon>Bacteria</taxon>
        <taxon>Pseudomonadati</taxon>
        <taxon>Thermodesulfobacteriota</taxon>
        <taxon>Syntrophobacteria</taxon>
        <taxon>Syntrophobacterales</taxon>
        <taxon>Syntrophobacteraceae</taxon>
        <taxon>Desulfacinum</taxon>
    </lineage>
</organism>
<dbReference type="InterPro" id="IPR023753">
    <property type="entry name" value="FAD/NAD-binding_dom"/>
</dbReference>
<dbReference type="InterPro" id="IPR016156">
    <property type="entry name" value="FAD/NAD-linked_Rdtase_dimer_sf"/>
</dbReference>
<keyword evidence="9" id="KW-1185">Reference proteome</keyword>
<dbReference type="InterPro" id="IPR036188">
    <property type="entry name" value="FAD/NAD-bd_sf"/>
</dbReference>
<dbReference type="PRINTS" id="PR00411">
    <property type="entry name" value="PNDRDTASEI"/>
</dbReference>
<reference evidence="8 9" key="1">
    <citation type="submission" date="2017-04" db="EMBL/GenBank/DDBJ databases">
        <authorList>
            <person name="Afonso C.L."/>
            <person name="Miller P.J."/>
            <person name="Scott M.A."/>
            <person name="Spackman E."/>
            <person name="Goraichik I."/>
            <person name="Dimitrov K.M."/>
            <person name="Suarez D.L."/>
            <person name="Swayne D.E."/>
        </authorList>
    </citation>
    <scope>NUCLEOTIDE SEQUENCE [LARGE SCALE GENOMIC DNA]</scope>
    <source>
        <strain evidence="8 9">DSM 13146</strain>
    </source>
</reference>
<dbReference type="InterPro" id="IPR050260">
    <property type="entry name" value="FAD-bd_OxRdtase"/>
</dbReference>
<name>A0A1W1XKV9_9BACT</name>
<dbReference type="STRING" id="1121390.SAMN02746041_02006"/>
<feature type="domain" description="Rhodanese" evidence="7">
    <location>
        <begin position="473"/>
        <end position="554"/>
    </location>
</feature>
<evidence type="ECO:0000259" key="7">
    <source>
        <dbReference type="PROSITE" id="PS50206"/>
    </source>
</evidence>
<evidence type="ECO:0000313" key="8">
    <source>
        <dbReference type="EMBL" id="SMC24472.1"/>
    </source>
</evidence>
<dbReference type="Proteomes" id="UP000192783">
    <property type="component" value="Unassembled WGS sequence"/>
</dbReference>
<keyword evidence="6" id="KW-0676">Redox-active center</keyword>
<dbReference type="PRINTS" id="PR00368">
    <property type="entry name" value="FADPNR"/>
</dbReference>
<dbReference type="InterPro" id="IPR004099">
    <property type="entry name" value="Pyr_nucl-diS_OxRdtase_dimer"/>
</dbReference>
<dbReference type="InterPro" id="IPR036873">
    <property type="entry name" value="Rhodanese-like_dom_sf"/>
</dbReference>
<dbReference type="AlphaFoldDB" id="A0A1W1XKV9"/>
<dbReference type="InterPro" id="IPR001763">
    <property type="entry name" value="Rhodanese-like_dom"/>
</dbReference>
<keyword evidence="4" id="KW-0274">FAD</keyword>
<evidence type="ECO:0000256" key="6">
    <source>
        <dbReference type="ARBA" id="ARBA00023284"/>
    </source>
</evidence>
<comment type="similarity">
    <text evidence="2">Belongs to the class-III pyridine nucleotide-disulfide oxidoreductase family.</text>
</comment>
<gene>
    <name evidence="8" type="ORF">SAMN02746041_02006</name>
</gene>
<dbReference type="GO" id="GO:0016491">
    <property type="term" value="F:oxidoreductase activity"/>
    <property type="evidence" value="ECO:0007669"/>
    <property type="project" value="UniProtKB-KW"/>
</dbReference>
<dbReference type="PANTHER" id="PTHR43429:SF1">
    <property type="entry name" value="NAD(P)H SULFUR OXIDOREDUCTASE (COA-DEPENDENT)"/>
    <property type="match status" value="1"/>
</dbReference>
<evidence type="ECO:0000256" key="5">
    <source>
        <dbReference type="ARBA" id="ARBA00023002"/>
    </source>
</evidence>
<dbReference type="SUPFAM" id="SSF52821">
    <property type="entry name" value="Rhodanese/Cell cycle control phosphatase"/>
    <property type="match status" value="1"/>
</dbReference>